<dbReference type="InterPro" id="IPR006121">
    <property type="entry name" value="HMA_dom"/>
</dbReference>
<feature type="domain" description="HMA" evidence="1">
    <location>
        <begin position="1"/>
        <end position="67"/>
    </location>
</feature>
<reference evidence="2 3" key="1">
    <citation type="submission" date="2018-07" db="EMBL/GenBank/DDBJ databases">
        <title>Genome sequencing of Runella.</title>
        <authorList>
            <person name="Baek M.-G."/>
            <person name="Yi H."/>
        </authorList>
    </citation>
    <scope>NUCLEOTIDE SEQUENCE [LARGE SCALE GENOMIC DNA]</scope>
    <source>
        <strain evidence="2 3">HYN0085</strain>
    </source>
</reference>
<dbReference type="RefSeq" id="WP_114069466.1">
    <property type="nucleotide sequence ID" value="NZ_CP030850.1"/>
</dbReference>
<gene>
    <name evidence="2" type="ORF">DR864_24690</name>
</gene>
<evidence type="ECO:0000313" key="3">
    <source>
        <dbReference type="Proteomes" id="UP000251993"/>
    </source>
</evidence>
<dbReference type="PROSITE" id="PS50846">
    <property type="entry name" value="HMA_2"/>
    <property type="match status" value="1"/>
</dbReference>
<dbReference type="GO" id="GO:0046872">
    <property type="term" value="F:metal ion binding"/>
    <property type="evidence" value="ECO:0007669"/>
    <property type="project" value="InterPro"/>
</dbReference>
<dbReference type="Proteomes" id="UP000251993">
    <property type="component" value="Chromosome"/>
</dbReference>
<dbReference type="InterPro" id="IPR036163">
    <property type="entry name" value="HMA_dom_sf"/>
</dbReference>
<evidence type="ECO:0000313" key="2">
    <source>
        <dbReference type="EMBL" id="AXE20703.1"/>
    </source>
</evidence>
<dbReference type="AlphaFoldDB" id="A0A344TPY2"/>
<dbReference type="EMBL" id="CP030850">
    <property type="protein sequence ID" value="AXE20703.1"/>
    <property type="molecule type" value="Genomic_DNA"/>
</dbReference>
<dbReference type="OrthoDB" id="677920at2"/>
<accession>A0A344TPY2</accession>
<protein>
    <recommendedName>
        <fullName evidence="1">HMA domain-containing protein</fullName>
    </recommendedName>
</protein>
<evidence type="ECO:0000259" key="1">
    <source>
        <dbReference type="PROSITE" id="PS50846"/>
    </source>
</evidence>
<keyword evidence="3" id="KW-1185">Reference proteome</keyword>
<dbReference type="CDD" id="cd00371">
    <property type="entry name" value="HMA"/>
    <property type="match status" value="1"/>
</dbReference>
<dbReference type="Gene3D" id="3.30.70.100">
    <property type="match status" value="1"/>
</dbReference>
<proteinExistence type="predicted"/>
<dbReference type="SUPFAM" id="SSF55008">
    <property type="entry name" value="HMA, heavy metal-associated domain"/>
    <property type="match status" value="1"/>
</dbReference>
<organism evidence="2 3">
    <name type="scientific">Runella rosea</name>
    <dbReference type="NCBI Taxonomy" id="2259595"/>
    <lineage>
        <taxon>Bacteria</taxon>
        <taxon>Pseudomonadati</taxon>
        <taxon>Bacteroidota</taxon>
        <taxon>Cytophagia</taxon>
        <taxon>Cytophagales</taxon>
        <taxon>Spirosomataceae</taxon>
        <taxon>Runella</taxon>
    </lineage>
</organism>
<sequence>METLQFKTNINCGGCVAKVTPFLNQLENVEAWKVDTNNPEKILTVSGEDLTCELIQTAIQKAGFEAAEV</sequence>
<dbReference type="Pfam" id="PF00403">
    <property type="entry name" value="HMA"/>
    <property type="match status" value="1"/>
</dbReference>
<dbReference type="KEGG" id="run:DR864_24690"/>
<name>A0A344TPY2_9BACT</name>